<organism evidence="1 2">
    <name type="scientific">Phytophthora infestans</name>
    <name type="common">Potato late blight agent</name>
    <name type="synonym">Botrytis infestans</name>
    <dbReference type="NCBI Taxonomy" id="4787"/>
    <lineage>
        <taxon>Eukaryota</taxon>
        <taxon>Sar</taxon>
        <taxon>Stramenopiles</taxon>
        <taxon>Oomycota</taxon>
        <taxon>Peronosporomycetes</taxon>
        <taxon>Peronosporales</taxon>
        <taxon>Peronosporaceae</taxon>
        <taxon>Phytophthora</taxon>
    </lineage>
</organism>
<comment type="caution">
    <text evidence="1">The sequence shown here is derived from an EMBL/GenBank/DDBJ whole genome shotgun (WGS) entry which is preliminary data.</text>
</comment>
<protein>
    <submittedName>
        <fullName evidence="1">Uncharacterized protein</fullName>
    </submittedName>
</protein>
<dbReference type="EMBL" id="JAACNO010000197">
    <property type="protein sequence ID" value="KAF4149093.1"/>
    <property type="molecule type" value="Genomic_DNA"/>
</dbReference>
<proteinExistence type="predicted"/>
<dbReference type="Proteomes" id="UP000704712">
    <property type="component" value="Unassembled WGS sequence"/>
</dbReference>
<gene>
    <name evidence="1" type="ORF">GN958_ATG01721</name>
</gene>
<reference evidence="1" key="1">
    <citation type="submission" date="2020-03" db="EMBL/GenBank/DDBJ databases">
        <title>Hybrid Assembly of Korean Phytophthora infestans isolates.</title>
        <authorList>
            <person name="Prokchorchik M."/>
            <person name="Lee Y."/>
            <person name="Seo J."/>
            <person name="Cho J.-H."/>
            <person name="Park Y.-E."/>
            <person name="Jang D.-C."/>
            <person name="Im J.-S."/>
            <person name="Choi J.-G."/>
            <person name="Park H.-J."/>
            <person name="Lee G.-B."/>
            <person name="Lee Y.-G."/>
            <person name="Hong S.-Y."/>
            <person name="Cho K."/>
            <person name="Sohn K.H."/>
        </authorList>
    </citation>
    <scope>NUCLEOTIDE SEQUENCE</scope>
    <source>
        <strain evidence="1">KR_2_A2</strain>
    </source>
</reference>
<evidence type="ECO:0000313" key="2">
    <source>
        <dbReference type="Proteomes" id="UP000704712"/>
    </source>
</evidence>
<accession>A0A8S9V930</accession>
<evidence type="ECO:0000313" key="1">
    <source>
        <dbReference type="EMBL" id="KAF4149093.1"/>
    </source>
</evidence>
<sequence length="262" mass="29708">MEVLVSTKAARKGTMYEVYFQARMSQRHQHVWLYKSSVISRNAGGPLTRDRLRTQLHEYTQFRQKCYISTLLARQWLLSCLNTMAREGLWQALLAFGVSKSRPSPSTAIVAGQIQCQLDRNKHDAFSAFLRRSNRQLPLFHNRDDWISIIRHDVASSWSRSRKGQLSPQPNHSSATIALNMLVKGIIKGQNDGRYPILDLGLLSQLDGITCSPFAVVSNGDEDLSVDAKIIRGLSYTRHIPSINDHSIEFPMSWSRTMGQGH</sequence>
<dbReference type="AlphaFoldDB" id="A0A8S9V930"/>
<name>A0A8S9V930_PHYIN</name>